<evidence type="ECO:0000256" key="3">
    <source>
        <dbReference type="ARBA" id="ARBA00022525"/>
    </source>
</evidence>
<keyword evidence="4" id="KW-0732">Signal</keyword>
<keyword evidence="5" id="KW-0325">Glycoprotein</keyword>
<evidence type="ECO:0000259" key="6">
    <source>
        <dbReference type="Pfam" id="PF04862"/>
    </source>
</evidence>
<dbReference type="Proteomes" id="UP000189703">
    <property type="component" value="Unplaced"/>
</dbReference>
<evidence type="ECO:0000313" key="9">
    <source>
        <dbReference type="RefSeq" id="XP_019052506.1"/>
    </source>
</evidence>
<dbReference type="AlphaFoldDB" id="A0A1U8Q3A2"/>
<dbReference type="OMA" id="NDACRGH"/>
<dbReference type="PANTHER" id="PTHR31265">
    <property type="entry name" value="OS02G0527500 PROTEIN-RELATED"/>
    <property type="match status" value="1"/>
</dbReference>
<protein>
    <submittedName>
        <fullName evidence="8 9">Uncharacterized protein LOC104593273</fullName>
    </submittedName>
</protein>
<dbReference type="GeneID" id="104593273"/>
<feature type="domain" description="DUF642" evidence="6">
    <location>
        <begin position="3"/>
        <end position="148"/>
    </location>
</feature>
<organism evidence="7 9">
    <name type="scientific">Nelumbo nucifera</name>
    <name type="common">Sacred lotus</name>
    <dbReference type="NCBI Taxonomy" id="4432"/>
    <lineage>
        <taxon>Eukaryota</taxon>
        <taxon>Viridiplantae</taxon>
        <taxon>Streptophyta</taxon>
        <taxon>Embryophyta</taxon>
        <taxon>Tracheophyta</taxon>
        <taxon>Spermatophyta</taxon>
        <taxon>Magnoliopsida</taxon>
        <taxon>Proteales</taxon>
        <taxon>Nelumbonaceae</taxon>
        <taxon>Nelumbo</taxon>
    </lineage>
</organism>
<name>A0A1U8Q3A2_NELNU</name>
<dbReference type="InterPro" id="IPR006946">
    <property type="entry name" value="DGR2-like_dom"/>
</dbReference>
<dbReference type="PANTHER" id="PTHR31265:SF28">
    <property type="entry name" value="EMB|CAB87702.1"/>
    <property type="match status" value="1"/>
</dbReference>
<accession>A0A1U8Q3A2</accession>
<evidence type="ECO:0000256" key="4">
    <source>
        <dbReference type="ARBA" id="ARBA00022729"/>
    </source>
</evidence>
<feature type="domain" description="DUF642" evidence="6">
    <location>
        <begin position="178"/>
        <end position="305"/>
    </location>
</feature>
<evidence type="ECO:0000256" key="5">
    <source>
        <dbReference type="ARBA" id="ARBA00023180"/>
    </source>
</evidence>
<evidence type="ECO:0000256" key="2">
    <source>
        <dbReference type="ARBA" id="ARBA00004613"/>
    </source>
</evidence>
<dbReference type="RefSeq" id="XP_019052506.1">
    <property type="nucleotide sequence ID" value="XM_019196961.1"/>
</dbReference>
<dbReference type="OrthoDB" id="1895088at2759"/>
<dbReference type="RefSeq" id="XP_019052505.1">
    <property type="nucleotide sequence ID" value="XM_019196960.1"/>
</dbReference>
<dbReference type="GO" id="GO:0030234">
    <property type="term" value="F:enzyme regulator activity"/>
    <property type="evidence" value="ECO:0000318"/>
    <property type="project" value="GO_Central"/>
</dbReference>
<keyword evidence="7" id="KW-1185">Reference proteome</keyword>
<dbReference type="Pfam" id="PF04862">
    <property type="entry name" value="DUF642"/>
    <property type="match status" value="2"/>
</dbReference>
<dbReference type="KEGG" id="nnu:104593273"/>
<evidence type="ECO:0000313" key="7">
    <source>
        <dbReference type="Proteomes" id="UP000189703"/>
    </source>
</evidence>
<proteinExistence type="predicted"/>
<sequence>MLLTETNSIPGWTFEGTVRYVMAGPNMSLPGNGHAIQLGPHGKISQTFRATKEDYDYYVLTITLAPGLGQNCSISTTVAVNISVPGVSRLFTLEKRYGTETWESHSLHLGGWGGRDDDELVNLVIRSQPTDWDSDNACGPVVDTFLLKRLGMPGSYGADSKQVQLSCETPRRVFSLMKIQVTHSVLHDWFVIGRVKYLNSEHYSVPEGNAAIEIVSGAPYGIETSLPLELGSTYSLEFIGNLIVWAQVGNTVQNFTMRSNGTGSTQNCSMTFKTDTNPASISFVSFNENRSRDLVPCGPVVDNIVLLRVPSDGNRPEVELHCLVFLVLLLQIIF</sequence>
<reference evidence="8 9" key="1">
    <citation type="submission" date="2025-04" db="UniProtKB">
        <authorList>
            <consortium name="RefSeq"/>
        </authorList>
    </citation>
    <scope>IDENTIFICATION</scope>
</reference>
<dbReference type="GO" id="GO:0009505">
    <property type="term" value="C:plant-type cell wall"/>
    <property type="evidence" value="ECO:0000318"/>
    <property type="project" value="GO_Central"/>
</dbReference>
<gene>
    <name evidence="8 9" type="primary">LOC104593273</name>
</gene>
<comment type="subcellular location">
    <subcellularLocation>
        <location evidence="1">Cell envelope</location>
    </subcellularLocation>
    <subcellularLocation>
        <location evidence="2">Secreted</location>
    </subcellularLocation>
</comment>
<dbReference type="GO" id="GO:0005576">
    <property type="term" value="C:extracellular region"/>
    <property type="evidence" value="ECO:0007669"/>
    <property type="project" value="UniProtKB-SubCell"/>
</dbReference>
<keyword evidence="3" id="KW-0964">Secreted</keyword>
<evidence type="ECO:0000256" key="1">
    <source>
        <dbReference type="ARBA" id="ARBA00004196"/>
    </source>
</evidence>
<dbReference type="eggNOG" id="ENOG502QPTT">
    <property type="taxonomic scope" value="Eukaryota"/>
</dbReference>
<dbReference type="InterPro" id="IPR052437">
    <property type="entry name" value="Pectin_Meth_Modulator"/>
</dbReference>
<evidence type="ECO:0000313" key="8">
    <source>
        <dbReference type="RefSeq" id="XP_019052505.1"/>
    </source>
</evidence>